<sequence>MFGYLAAASLCAAAVLIMRLGPGLLATLPGLVSLFGDECGQPGGRLLGKEELTLRHGGPGSPGLYLAVLGRVFDVQKGVKHYGPGGPYSFFAGRDASRAYVTGDFTEKGLVDDVSELSPVQMLHLNNWLSFYQKNYEYVGKLIGRYYDENGNPTKALEDALTLIDIGLKLKEQRIDENKQFPPCNVESSSGSSRVWCSKHSGGIHRDWVGVPRRMYLAGSDGYRCVCVRASGPPSDQPDSAQHSDSGDLDNPTLKEYEDCNPHFDWCLLKV</sequence>
<reference evidence="6" key="2">
    <citation type="submission" date="2025-09" db="UniProtKB">
        <authorList>
            <consortium name="Ensembl"/>
        </authorList>
    </citation>
    <scope>IDENTIFICATION</scope>
</reference>
<dbReference type="GeneTree" id="ENSGT00940000160156"/>
<dbReference type="InterPro" id="IPR036400">
    <property type="entry name" value="Cyt_B5-like_heme/steroid_sf"/>
</dbReference>
<protein>
    <recommendedName>
        <fullName evidence="3">Neuferricin</fullName>
    </recommendedName>
    <alternativeName>
        <fullName evidence="4">Cytochrome b5 domain-containing protein 2</fullName>
    </alternativeName>
</protein>
<dbReference type="AlphaFoldDB" id="A0A8C5MSV8"/>
<dbReference type="PANTHER" id="PTHR10281:SF4">
    <property type="entry name" value="NEUFERRICIN"/>
    <property type="match status" value="1"/>
</dbReference>
<dbReference type="Pfam" id="PF00173">
    <property type="entry name" value="Cyt-b5"/>
    <property type="match status" value="1"/>
</dbReference>
<dbReference type="OrthoDB" id="10257697at2759"/>
<proteinExistence type="inferred from homology"/>
<reference evidence="6" key="1">
    <citation type="submission" date="2025-08" db="UniProtKB">
        <authorList>
            <consortium name="Ensembl"/>
        </authorList>
    </citation>
    <scope>IDENTIFICATION</scope>
</reference>
<accession>A0A8C5MSV8</accession>
<dbReference type="Proteomes" id="UP000694569">
    <property type="component" value="Unplaced"/>
</dbReference>
<keyword evidence="7" id="KW-1185">Reference proteome</keyword>
<comment type="similarity">
    <text evidence="2">Belongs to the cytochrome b5 family. MAPR subfamily.</text>
</comment>
<organism evidence="6 7">
    <name type="scientific">Leptobrachium leishanense</name>
    <name type="common">Leishan spiny toad</name>
    <dbReference type="NCBI Taxonomy" id="445787"/>
    <lineage>
        <taxon>Eukaryota</taxon>
        <taxon>Metazoa</taxon>
        <taxon>Chordata</taxon>
        <taxon>Craniata</taxon>
        <taxon>Vertebrata</taxon>
        <taxon>Euteleostomi</taxon>
        <taxon>Amphibia</taxon>
        <taxon>Batrachia</taxon>
        <taxon>Anura</taxon>
        <taxon>Pelobatoidea</taxon>
        <taxon>Megophryidae</taxon>
        <taxon>Leptobrachium</taxon>
    </lineage>
</organism>
<evidence type="ECO:0000313" key="7">
    <source>
        <dbReference type="Proteomes" id="UP000694569"/>
    </source>
</evidence>
<dbReference type="InterPro" id="IPR050577">
    <property type="entry name" value="MAPR/NEUFC/NENF-like"/>
</dbReference>
<dbReference type="GO" id="GO:0016020">
    <property type="term" value="C:membrane"/>
    <property type="evidence" value="ECO:0007669"/>
    <property type="project" value="TreeGrafter"/>
</dbReference>
<name>A0A8C5MSV8_9ANUR</name>
<feature type="domain" description="Cytochrome b5 heme-binding" evidence="5">
    <location>
        <begin position="47"/>
        <end position="143"/>
    </location>
</feature>
<evidence type="ECO:0000256" key="4">
    <source>
        <dbReference type="ARBA" id="ARBA00042241"/>
    </source>
</evidence>
<dbReference type="Gene3D" id="3.10.120.10">
    <property type="entry name" value="Cytochrome b5-like heme/steroid binding domain"/>
    <property type="match status" value="1"/>
</dbReference>
<dbReference type="PANTHER" id="PTHR10281">
    <property type="entry name" value="MEMBRANE-ASSOCIATED PROGESTERONE RECEPTOR COMPONENT-RELATED"/>
    <property type="match status" value="1"/>
</dbReference>
<dbReference type="GO" id="GO:0012505">
    <property type="term" value="C:endomembrane system"/>
    <property type="evidence" value="ECO:0007669"/>
    <property type="project" value="TreeGrafter"/>
</dbReference>
<gene>
    <name evidence="6" type="primary">CYB5D2</name>
</gene>
<dbReference type="InterPro" id="IPR001199">
    <property type="entry name" value="Cyt_B5-like_heme/steroid-bd"/>
</dbReference>
<evidence type="ECO:0000256" key="2">
    <source>
        <dbReference type="ARBA" id="ARBA00038357"/>
    </source>
</evidence>
<evidence type="ECO:0000256" key="1">
    <source>
        <dbReference type="ARBA" id="ARBA00037690"/>
    </source>
</evidence>
<evidence type="ECO:0000259" key="5">
    <source>
        <dbReference type="SMART" id="SM01117"/>
    </source>
</evidence>
<dbReference type="SUPFAM" id="SSF55856">
    <property type="entry name" value="Cytochrome b5-like heme/steroid binding domain"/>
    <property type="match status" value="1"/>
</dbReference>
<evidence type="ECO:0000313" key="6">
    <source>
        <dbReference type="Ensembl" id="ENSLLEP00000017716.1"/>
    </source>
</evidence>
<evidence type="ECO:0000256" key="3">
    <source>
        <dbReference type="ARBA" id="ARBA00039568"/>
    </source>
</evidence>
<dbReference type="Ensembl" id="ENSLLET00000018407.1">
    <property type="protein sequence ID" value="ENSLLEP00000017716.1"/>
    <property type="gene ID" value="ENSLLEG00000011247.1"/>
</dbReference>
<comment type="function">
    <text evidence="1">Heme-binding protein which promotes neuronal but not astrocyte differentiation.</text>
</comment>
<dbReference type="SMART" id="SM01117">
    <property type="entry name" value="Cyt-b5"/>
    <property type="match status" value="1"/>
</dbReference>